<dbReference type="Proteomes" id="UP000036867">
    <property type="component" value="Unassembled WGS sequence"/>
</dbReference>
<dbReference type="AlphaFoldDB" id="A0A0M0LEW0"/>
<dbReference type="Gene3D" id="4.10.810.10">
    <property type="entry name" value="Virus Scaffolding Protein, Chain A"/>
    <property type="match status" value="1"/>
</dbReference>
<accession>A0A0M0LEW0</accession>
<evidence type="ECO:0000313" key="3">
    <source>
        <dbReference type="Proteomes" id="UP000036867"/>
    </source>
</evidence>
<proteinExistence type="predicted"/>
<gene>
    <name evidence="2" type="ORF">AMD00_14690</name>
</gene>
<dbReference type="PATRIC" id="fig|263475.3.peg.4207"/>
<feature type="domain" description="IDEAL" evidence="1">
    <location>
        <begin position="35"/>
        <end position="71"/>
    </location>
</feature>
<dbReference type="OrthoDB" id="2660250at2"/>
<dbReference type="STRING" id="263475.AMD00_14690"/>
<dbReference type="EMBL" id="LILB01000005">
    <property type="protein sequence ID" value="KOO49589.1"/>
    <property type="molecule type" value="Genomic_DNA"/>
</dbReference>
<name>A0A0M0LEW0_9BACL</name>
<dbReference type="SMART" id="SM00914">
    <property type="entry name" value="IDEAL"/>
    <property type="match status" value="1"/>
</dbReference>
<sequence>MDKYYSYTDFLKALGRTDNTNNAEKLLDTIYLDLFLNHVHRAQTEEYLLACIDSALDERNEAAFNKYVKELEKLQTTAG</sequence>
<protein>
    <submittedName>
        <fullName evidence="2">IDEAL domain protein</fullName>
    </submittedName>
</protein>
<dbReference type="InterPro" id="IPR014957">
    <property type="entry name" value="IDEAL_dom"/>
</dbReference>
<dbReference type="Pfam" id="PF08858">
    <property type="entry name" value="IDEAL"/>
    <property type="match status" value="1"/>
</dbReference>
<dbReference type="InterPro" id="IPR027393">
    <property type="entry name" value="Virus_scaffolding_prot_C"/>
</dbReference>
<reference evidence="3" key="1">
    <citation type="submission" date="2015-08" db="EMBL/GenBank/DDBJ databases">
        <title>Fjat-10028 dsm 16317.</title>
        <authorList>
            <person name="Liu B."/>
            <person name="Wang J."/>
            <person name="Zhu Y."/>
            <person name="Liu G."/>
            <person name="Chen Q."/>
            <person name="Chen Z."/>
            <person name="Lan J."/>
            <person name="Che J."/>
            <person name="Ge C."/>
            <person name="Shi H."/>
            <person name="Pan Z."/>
            <person name="Liu X."/>
        </authorList>
    </citation>
    <scope>NUCLEOTIDE SEQUENCE [LARGE SCALE GENOMIC DNA]</scope>
    <source>
        <strain evidence="3">DSM 16317</strain>
    </source>
</reference>
<keyword evidence="3" id="KW-1185">Reference proteome</keyword>
<evidence type="ECO:0000313" key="2">
    <source>
        <dbReference type="EMBL" id="KOO49589.1"/>
    </source>
</evidence>
<comment type="caution">
    <text evidence="2">The sequence shown here is derived from an EMBL/GenBank/DDBJ whole genome shotgun (WGS) entry which is preliminary data.</text>
</comment>
<evidence type="ECO:0000259" key="1">
    <source>
        <dbReference type="SMART" id="SM00914"/>
    </source>
</evidence>
<organism evidence="2 3">
    <name type="scientific">Viridibacillus arvi</name>
    <dbReference type="NCBI Taxonomy" id="263475"/>
    <lineage>
        <taxon>Bacteria</taxon>
        <taxon>Bacillati</taxon>
        <taxon>Bacillota</taxon>
        <taxon>Bacilli</taxon>
        <taxon>Bacillales</taxon>
        <taxon>Caryophanaceae</taxon>
        <taxon>Viridibacillus</taxon>
    </lineage>
</organism>